<dbReference type="GO" id="GO:0016592">
    <property type="term" value="C:mediator complex"/>
    <property type="evidence" value="ECO:0007669"/>
    <property type="project" value="TreeGrafter"/>
</dbReference>
<gene>
    <name evidence="6" type="ORF">D9Q98_008512</name>
</gene>
<evidence type="ECO:0000256" key="3">
    <source>
        <dbReference type="SAM" id="MobiDB-lite"/>
    </source>
</evidence>
<dbReference type="Proteomes" id="UP001055712">
    <property type="component" value="Unassembled WGS sequence"/>
</dbReference>
<evidence type="ECO:0008006" key="8">
    <source>
        <dbReference type="Google" id="ProtNLM"/>
    </source>
</evidence>
<feature type="region of interest" description="Disordered" evidence="3">
    <location>
        <begin position="339"/>
        <end position="385"/>
    </location>
</feature>
<dbReference type="Pfam" id="PF08373">
    <property type="entry name" value="RAP"/>
    <property type="match status" value="1"/>
</dbReference>
<evidence type="ECO:0000259" key="4">
    <source>
        <dbReference type="PROSITE" id="PS51286"/>
    </source>
</evidence>
<feature type="domain" description="RAP" evidence="4">
    <location>
        <begin position="862"/>
        <end position="933"/>
    </location>
</feature>
<dbReference type="PANTHER" id="PTHR46007">
    <property type="entry name" value="MEDIATOR OF RNA POLYMERASE II TRANSCRIPTION SUBUNIT 12"/>
    <property type="match status" value="1"/>
</dbReference>
<dbReference type="PROSITE" id="PS51778">
    <property type="entry name" value="VAST"/>
    <property type="match status" value="1"/>
</dbReference>
<evidence type="ECO:0000256" key="1">
    <source>
        <dbReference type="ARBA" id="ARBA00004370"/>
    </source>
</evidence>
<reference evidence="6" key="2">
    <citation type="submission" date="2020-11" db="EMBL/GenBank/DDBJ databases">
        <authorList>
            <person name="Cecchin M."/>
            <person name="Marcolungo L."/>
            <person name="Rossato M."/>
            <person name="Girolomoni L."/>
            <person name="Cosentino E."/>
            <person name="Cuine S."/>
            <person name="Li-Beisson Y."/>
            <person name="Delledonne M."/>
            <person name="Ballottari M."/>
        </authorList>
    </citation>
    <scope>NUCLEOTIDE SEQUENCE</scope>
    <source>
        <strain evidence="6">211/11P</strain>
        <tissue evidence="6">Whole cell</tissue>
    </source>
</reference>
<feature type="compositionally biased region" description="Low complexity" evidence="3">
    <location>
        <begin position="358"/>
        <end position="374"/>
    </location>
</feature>
<dbReference type="OrthoDB" id="514462at2759"/>
<dbReference type="InterPro" id="IPR013584">
    <property type="entry name" value="RAP"/>
</dbReference>
<sequence length="956" mass="98712">MPHASAHCRAAIAARGSWAALRCRQGIATRIASQPPQVTPLSAAIGQPQRRQLRQRRPQLFIAAASNAAVDLQADGLVLLDMTLPTSATQLCQTIFGAAPSSGDGGTAQPQQQQGQGLLATFLQQEQGCLDLSADDWQPDASSGCSSRGLRYRVALTQRQRLLLPFGPDSVLNQEVQHMAAQPFSSSSSSNIILVTTSCTSSGVPFSDRFTNLLRWQLLPQPPPSPEPLSAGNGAGAAPLQPWGGSQPQAASRLLLTAACRFHKPVLGPLRTKIERESIQGMRDVYSAFAERLQRHLDAPAASGSGGPPPAPGVSNSASSSAMCSSAVELEVGRHVAGDTHASSTAGGSKLSSPPPASHGSSGSSSSSSSSGSDANGGNGGGGSWAATQALIQQQFDAQAAEGVLQQAEAAWPAWSAAGCRLKPPACSPAAAAPHRAKTAAAAAGAAAAAAPNPEQAAAVLQQVARRALKLPLQQRQQELAKHRVVKGLVEALQLPTQRKPMQATAAPAAAARGKAQQPRQPAAAAAAGLSAACGAASGLDSAGSVAAALWALAVLGGSIFWVAEAEALCALLPACTFTKLFQVSDTLWALAIMRHHTPHLHLFERQAAALLHQSLHVAVEGGAESGKSARPCLSRFSGLLWGLSTLGHCPQQLLQLLPAALQQHPRPPLGGLGNGGGDGRAGAASSRLAALCSIGWSMAVAGCLQDPSVQPLAAELADAAECLPAGGAKKALLLQLHQFELALQHEARAQQGWQQQQQQQQQHQHQDPTWMLQWTSRDTGACPSPAAAAWELLQQRPAARQLLVEAASAWAAEARRQGSKQVSACQADVASTAASGLGLTVKEECSASGLSVDIGVASRRLAIEVDGPTHFCRNSGGGGGGHRRHESAARPMGSTLLKRRLLQCQGWVVVSICVTDWEQLRSAAQKRAFLSAAIAAAEAGAAGASQVDPGDRHLP</sequence>
<dbReference type="InterPro" id="IPR051647">
    <property type="entry name" value="Mediator_comp_sub12"/>
</dbReference>
<evidence type="ECO:0000313" key="7">
    <source>
        <dbReference type="Proteomes" id="UP001055712"/>
    </source>
</evidence>
<proteinExistence type="predicted"/>
<feature type="region of interest" description="Disordered" evidence="3">
    <location>
        <begin position="218"/>
        <end position="246"/>
    </location>
</feature>
<organism evidence="6 7">
    <name type="scientific">Chlorella vulgaris</name>
    <name type="common">Green alga</name>
    <dbReference type="NCBI Taxonomy" id="3077"/>
    <lineage>
        <taxon>Eukaryota</taxon>
        <taxon>Viridiplantae</taxon>
        <taxon>Chlorophyta</taxon>
        <taxon>core chlorophytes</taxon>
        <taxon>Trebouxiophyceae</taxon>
        <taxon>Chlorellales</taxon>
        <taxon>Chlorellaceae</taxon>
        <taxon>Chlorella clade</taxon>
        <taxon>Chlorella</taxon>
    </lineage>
</organism>
<dbReference type="Pfam" id="PF16016">
    <property type="entry name" value="VASt"/>
    <property type="match status" value="1"/>
</dbReference>
<keyword evidence="7" id="KW-1185">Reference proteome</keyword>
<evidence type="ECO:0000313" key="6">
    <source>
        <dbReference type="EMBL" id="KAI3426133.1"/>
    </source>
</evidence>
<reference evidence="6" key="1">
    <citation type="journal article" date="2019" name="Plant J.">
        <title>Chlorella vulgaris genome assembly and annotation reveals the molecular basis for metabolic acclimation to high light conditions.</title>
        <authorList>
            <person name="Cecchin M."/>
            <person name="Marcolungo L."/>
            <person name="Rossato M."/>
            <person name="Girolomoni L."/>
            <person name="Cosentino E."/>
            <person name="Cuine S."/>
            <person name="Li-Beisson Y."/>
            <person name="Delledonne M."/>
            <person name="Ballottari M."/>
        </authorList>
    </citation>
    <scope>NUCLEOTIDE SEQUENCE</scope>
    <source>
        <strain evidence="6">211/11P</strain>
    </source>
</reference>
<name>A0A9D4YTT3_CHLVU</name>
<dbReference type="GO" id="GO:0003713">
    <property type="term" value="F:transcription coactivator activity"/>
    <property type="evidence" value="ECO:0007669"/>
    <property type="project" value="TreeGrafter"/>
</dbReference>
<evidence type="ECO:0000259" key="5">
    <source>
        <dbReference type="PROSITE" id="PS51778"/>
    </source>
</evidence>
<comment type="caution">
    <text evidence="6">The sequence shown here is derived from an EMBL/GenBank/DDBJ whole genome shotgun (WGS) entry which is preliminary data.</text>
</comment>
<dbReference type="PANTHER" id="PTHR46007:SF8">
    <property type="entry name" value="C2H2-TYPE DOMAIN-CONTAINING PROTEIN"/>
    <property type="match status" value="1"/>
</dbReference>
<feature type="domain" description="VASt" evidence="5">
    <location>
        <begin position="75"/>
        <end position="301"/>
    </location>
</feature>
<feature type="compositionally biased region" description="Gly residues" evidence="3">
    <location>
        <begin position="375"/>
        <end position="384"/>
    </location>
</feature>
<keyword evidence="2" id="KW-0472">Membrane</keyword>
<dbReference type="InterPro" id="IPR031968">
    <property type="entry name" value="VASt"/>
</dbReference>
<dbReference type="GO" id="GO:0016020">
    <property type="term" value="C:membrane"/>
    <property type="evidence" value="ECO:0007669"/>
    <property type="project" value="UniProtKB-SubCell"/>
</dbReference>
<dbReference type="EMBL" id="SIDB01000011">
    <property type="protein sequence ID" value="KAI3426133.1"/>
    <property type="molecule type" value="Genomic_DNA"/>
</dbReference>
<evidence type="ECO:0000256" key="2">
    <source>
        <dbReference type="ARBA" id="ARBA00023136"/>
    </source>
</evidence>
<feature type="region of interest" description="Disordered" evidence="3">
    <location>
        <begin position="299"/>
        <end position="320"/>
    </location>
</feature>
<dbReference type="PROSITE" id="PS51286">
    <property type="entry name" value="RAP"/>
    <property type="match status" value="1"/>
</dbReference>
<protein>
    <recommendedName>
        <fullName evidence="8">RAP domain-containing protein</fullName>
    </recommendedName>
</protein>
<dbReference type="SMART" id="SM00952">
    <property type="entry name" value="RAP"/>
    <property type="match status" value="1"/>
</dbReference>
<comment type="subcellular location">
    <subcellularLocation>
        <location evidence="1">Membrane</location>
    </subcellularLocation>
</comment>
<dbReference type="GO" id="GO:0045944">
    <property type="term" value="P:positive regulation of transcription by RNA polymerase II"/>
    <property type="evidence" value="ECO:0007669"/>
    <property type="project" value="TreeGrafter"/>
</dbReference>
<feature type="compositionally biased region" description="Polar residues" evidence="3">
    <location>
        <begin position="341"/>
        <end position="351"/>
    </location>
</feature>
<dbReference type="AlphaFoldDB" id="A0A9D4YTT3"/>
<accession>A0A9D4YTT3</accession>